<dbReference type="PANTHER" id="PTHR30287">
    <property type="entry name" value="MEMBRANE COMPONENT OF PREDICTED ABC SUPERFAMILY METABOLITE UPTAKE TRANSPORTER"/>
    <property type="match status" value="1"/>
</dbReference>
<dbReference type="AlphaFoldDB" id="A0A0U1PY73"/>
<dbReference type="PATRIC" id="fig|1610491.3.peg.2429"/>
<dbReference type="EMBL" id="LBNQ01000033">
    <property type="protein sequence ID" value="KKW67417.1"/>
    <property type="molecule type" value="Genomic_DNA"/>
</dbReference>
<accession>A0A0U1PY73</accession>
<keyword evidence="2" id="KW-1003">Cell membrane</keyword>
<dbReference type="RefSeq" id="WP_046742349.1">
    <property type="nucleotide sequence ID" value="NZ_LBNQ01000033.1"/>
</dbReference>
<comment type="subcellular location">
    <subcellularLocation>
        <location evidence="1">Cell membrane</location>
        <topology evidence="1">Multi-pass membrane protein</topology>
    </subcellularLocation>
</comment>
<protein>
    <submittedName>
        <fullName evidence="8">ABC transporter permease</fullName>
    </submittedName>
</protein>
<feature type="transmembrane region" description="Helical" evidence="6">
    <location>
        <begin position="812"/>
        <end position="834"/>
    </location>
</feature>
<dbReference type="STRING" id="1610491.AAV94_11345"/>
<keyword evidence="5 6" id="KW-0472">Membrane</keyword>
<feature type="domain" description="ABC3 transporter permease C-terminal" evidence="7">
    <location>
        <begin position="281"/>
        <end position="399"/>
    </location>
</feature>
<gene>
    <name evidence="8" type="ORF">AAV94_11345</name>
</gene>
<feature type="transmembrane region" description="Helical" evidence="6">
    <location>
        <begin position="777"/>
        <end position="800"/>
    </location>
</feature>
<organism evidence="8 9">
    <name type="scientific">Lampropedia cohaerens</name>
    <dbReference type="NCBI Taxonomy" id="1610491"/>
    <lineage>
        <taxon>Bacteria</taxon>
        <taxon>Pseudomonadati</taxon>
        <taxon>Pseudomonadota</taxon>
        <taxon>Betaproteobacteria</taxon>
        <taxon>Burkholderiales</taxon>
        <taxon>Comamonadaceae</taxon>
        <taxon>Lampropedia</taxon>
    </lineage>
</organism>
<dbReference type="Proteomes" id="UP000050580">
    <property type="component" value="Unassembled WGS sequence"/>
</dbReference>
<feature type="transmembrane region" description="Helical" evidence="6">
    <location>
        <begin position="728"/>
        <end position="747"/>
    </location>
</feature>
<evidence type="ECO:0000313" key="8">
    <source>
        <dbReference type="EMBL" id="KKW67417.1"/>
    </source>
</evidence>
<dbReference type="PANTHER" id="PTHR30287:SF1">
    <property type="entry name" value="INNER MEMBRANE PROTEIN"/>
    <property type="match status" value="1"/>
</dbReference>
<feature type="transmembrane region" description="Helical" evidence="6">
    <location>
        <begin position="21"/>
        <end position="45"/>
    </location>
</feature>
<evidence type="ECO:0000256" key="3">
    <source>
        <dbReference type="ARBA" id="ARBA00022692"/>
    </source>
</evidence>
<feature type="transmembrane region" description="Helical" evidence="6">
    <location>
        <begin position="277"/>
        <end position="302"/>
    </location>
</feature>
<evidence type="ECO:0000313" key="9">
    <source>
        <dbReference type="Proteomes" id="UP000050580"/>
    </source>
</evidence>
<sequence length="849" mass="90859">MKTSAQAIRLGWKTLRRDLRAGELTVLLAAVLLAVAALTAVGFFANRLQSGLQRNAAQLLAADVVVSSDHSISAALRAQAEVLGLHTAVTVVFPTMARADDAQGGASRLVSLKAVESGYPLRGQLRTTAAWQPAMTAAELAQAGEPMVSAPPPGQVWVDAALLAALEIDLGDTLHLGDAALRVTRVITQEPDRGAGFLSFSPRVMMHMDQLDATGLVQPASRLSWRLLVAGEDADAVQLFITQMRAYIGSDAERGLRLMTQDDGSPQMRRTLERAEAFLRLVALLAALLSAVGVALAARAFAQRHLDAAALWRVLGLSQRAIFGAYLLEFLVAGLLASLAGALVGYAVHHVFVHMLAGLLQVQLPSAGWWPLALGIGMGLTLLMAFGLAQVLQLAQVPPLRVMRRDVGNLRPVSRGVVAAGLLGFALLLFVISGNVQLGAIAVGGCAVAVLSFAVLAAMAIRVLRATVSERTAPRWLLLATRQVAARPLFAVIQVCALAVGLLALVLLVLLRTDLIQGWQRATPPDANNRFVINIQPDQADAFRQALMQAGVHDYQWYPMIRGRLVAINDHPVSANDYDDADARRQVQREFNLSHSTVLPADNRVVAGAWVPEQSDGLSIEQELAERLGIALGDRLHFDIGGLPHSARVTSIRTVDWASMNANFFVLFPRSHMPDLPVSYLAAYRAPETPGFDNALVRQFPNITNVDLSAMLLQIQQVLGQVSRAVELLFGFALAAGLVVLFAAVTATREERAREYAVMRALGASAQLLRHVQRAELAGVGALAGVLASLAAIAIGWALARYVFDFAWRFPLGAPFASAAAGALLALVAGWWGLREVLQRPVAQSLRDA</sequence>
<feature type="transmembrane region" description="Helical" evidence="6">
    <location>
        <begin position="323"/>
        <end position="348"/>
    </location>
</feature>
<evidence type="ECO:0000259" key="7">
    <source>
        <dbReference type="Pfam" id="PF02687"/>
    </source>
</evidence>
<comment type="caution">
    <text evidence="8">The sequence shown here is derived from an EMBL/GenBank/DDBJ whole genome shotgun (WGS) entry which is preliminary data.</text>
</comment>
<evidence type="ECO:0000256" key="1">
    <source>
        <dbReference type="ARBA" id="ARBA00004651"/>
    </source>
</evidence>
<dbReference type="OrthoDB" id="5292592at2"/>
<feature type="domain" description="ABC3 transporter permease C-terminal" evidence="7">
    <location>
        <begin position="729"/>
        <end position="838"/>
    </location>
</feature>
<feature type="transmembrane region" description="Helical" evidence="6">
    <location>
        <begin position="438"/>
        <end position="464"/>
    </location>
</feature>
<dbReference type="GO" id="GO:0005886">
    <property type="term" value="C:plasma membrane"/>
    <property type="evidence" value="ECO:0007669"/>
    <property type="project" value="UniProtKB-SubCell"/>
</dbReference>
<evidence type="ECO:0000256" key="4">
    <source>
        <dbReference type="ARBA" id="ARBA00022989"/>
    </source>
</evidence>
<name>A0A0U1PY73_9BURK</name>
<feature type="transmembrane region" description="Helical" evidence="6">
    <location>
        <begin position="485"/>
        <end position="511"/>
    </location>
</feature>
<proteinExistence type="predicted"/>
<dbReference type="InterPro" id="IPR038766">
    <property type="entry name" value="Membrane_comp_ABC_pdt"/>
</dbReference>
<evidence type="ECO:0000256" key="5">
    <source>
        <dbReference type="ARBA" id="ARBA00023136"/>
    </source>
</evidence>
<dbReference type="Pfam" id="PF02687">
    <property type="entry name" value="FtsX"/>
    <property type="match status" value="2"/>
</dbReference>
<dbReference type="InterPro" id="IPR003838">
    <property type="entry name" value="ABC3_permease_C"/>
</dbReference>
<feature type="transmembrane region" description="Helical" evidence="6">
    <location>
        <begin position="368"/>
        <end position="392"/>
    </location>
</feature>
<reference evidence="8 9" key="1">
    <citation type="submission" date="2015-05" db="EMBL/GenBank/DDBJ databases">
        <title>Draft genome sequence of Lampropedia sp. CT6, isolated from the microbial mat of a hot water spring, located at Manikaran, India.</title>
        <authorList>
            <person name="Tripathi C."/>
            <person name="Rani P."/>
            <person name="Mahato N.K."/>
            <person name="Lal R."/>
        </authorList>
    </citation>
    <scope>NUCLEOTIDE SEQUENCE [LARGE SCALE GENOMIC DNA]</scope>
    <source>
        <strain evidence="8 9">CT6</strain>
    </source>
</reference>
<keyword evidence="3 6" id="KW-0812">Transmembrane</keyword>
<evidence type="ECO:0000256" key="6">
    <source>
        <dbReference type="SAM" id="Phobius"/>
    </source>
</evidence>
<keyword evidence="9" id="KW-1185">Reference proteome</keyword>
<feature type="transmembrane region" description="Helical" evidence="6">
    <location>
        <begin position="413"/>
        <end position="432"/>
    </location>
</feature>
<evidence type="ECO:0000256" key="2">
    <source>
        <dbReference type="ARBA" id="ARBA00022475"/>
    </source>
</evidence>
<keyword evidence="4 6" id="KW-1133">Transmembrane helix</keyword>